<gene>
    <name evidence="2" type="ORF">ACMD2_15060</name>
</gene>
<evidence type="ECO:0000313" key="2">
    <source>
        <dbReference type="EMBL" id="OAY83754.1"/>
    </source>
</evidence>
<dbReference type="EMBL" id="LSRQ01000311">
    <property type="protein sequence ID" value="OAY83754.1"/>
    <property type="molecule type" value="Genomic_DNA"/>
</dbReference>
<dbReference type="AlphaFoldDB" id="A0A199W369"/>
<organism evidence="2 3">
    <name type="scientific">Ananas comosus</name>
    <name type="common">Pineapple</name>
    <name type="synonym">Ananas ananas</name>
    <dbReference type="NCBI Taxonomy" id="4615"/>
    <lineage>
        <taxon>Eukaryota</taxon>
        <taxon>Viridiplantae</taxon>
        <taxon>Streptophyta</taxon>
        <taxon>Embryophyta</taxon>
        <taxon>Tracheophyta</taxon>
        <taxon>Spermatophyta</taxon>
        <taxon>Magnoliopsida</taxon>
        <taxon>Liliopsida</taxon>
        <taxon>Poales</taxon>
        <taxon>Bromeliaceae</taxon>
        <taxon>Bromelioideae</taxon>
        <taxon>Ananas</taxon>
    </lineage>
</organism>
<name>A0A199W369_ANACO</name>
<protein>
    <submittedName>
        <fullName evidence="2">Uncharacterized protein</fullName>
    </submittedName>
</protein>
<evidence type="ECO:0000313" key="3">
    <source>
        <dbReference type="Proteomes" id="UP000092600"/>
    </source>
</evidence>
<sequence>MYLHHEDDVLHVHLRRRPRHEPRRENQAQDQIPIAEAVEAAFGGGLDEPHAVAGALDRQLAAGGLGDPSGDRVVVHERPRQPFPYSLRRIFPAAAPEDQEDVQGQPNLWPAVEEGQPVAPPRRRLAGTYQNRRLFDYARRYVASILVGTHEPELDQLLQLALKRRHVSLLDAAHHEPHPLLRHGRPHVDARAEDVQLARDGEDVAGPTPPVVDVAVTEAAPLRHHQRPRPFPASPLSHAVNSAATVRFAARISPTNAVRDSPATRSPGADIPTGYTQLP</sequence>
<reference evidence="2 3" key="1">
    <citation type="journal article" date="2016" name="DNA Res.">
        <title>The draft genome of MD-2 pineapple using hybrid error correction of long reads.</title>
        <authorList>
            <person name="Redwan R.M."/>
            <person name="Saidin A."/>
            <person name="Kumar S.V."/>
        </authorList>
    </citation>
    <scope>NUCLEOTIDE SEQUENCE [LARGE SCALE GENOMIC DNA]</scope>
    <source>
        <strain evidence="3">cv. MD2</strain>
        <tissue evidence="2">Leaf</tissue>
    </source>
</reference>
<proteinExistence type="predicted"/>
<dbReference type="Proteomes" id="UP000092600">
    <property type="component" value="Unassembled WGS sequence"/>
</dbReference>
<feature type="region of interest" description="Disordered" evidence="1">
    <location>
        <begin position="253"/>
        <end position="279"/>
    </location>
</feature>
<accession>A0A199W369</accession>
<evidence type="ECO:0000256" key="1">
    <source>
        <dbReference type="SAM" id="MobiDB-lite"/>
    </source>
</evidence>
<comment type="caution">
    <text evidence="2">The sequence shown here is derived from an EMBL/GenBank/DDBJ whole genome shotgun (WGS) entry which is preliminary data.</text>
</comment>